<accession>A0A5C6CP21</accession>
<dbReference type="EMBL" id="SJPT01000002">
    <property type="protein sequence ID" value="TWU25357.1"/>
    <property type="molecule type" value="Genomic_DNA"/>
</dbReference>
<keyword evidence="1" id="KW-0732">Signal</keyword>
<sequence length="1181" mass="132067" precursor="true">MVSFRFQYRLLGMRTTCALTLAALFLCSTTTVARPAEGNQPVWQATRSSKQWDYHLSTSKQQTLDLTLKLASQGKPLQFLLTRRHQDVGTPVNLLKVTIVRDADGRILSTTAATWSDGKWSKSASTRLTYWPEQRNQIAITRAGEDGIAPRSWRDQRLPCRIAFEANSLRFYLQGKIIGQTSVDNQAGDIAVQLLADAGDTIATIATHPLVDTESWRYHTVDLSAAVNTAVQSPITPDARGTIPYELANQGYSLLDLKHADWIDGKRNPSSYYERYDSGQYFLGDERMPMIQIPVADYTAAYVLASADANPNTSNTLTLRAGRYNSGYRGQAVRYDFPAPIPRDGHDDTPMRSVRVDMSKAFAQDILDVVMDVEITKEIRLARRTPDANRFRWRPQGPPSGVRIAAITFERSPLQMRVTSKQNGHLFVESQTPTFDVALTNISPDAQPFTLNATGTYVNGETINVRRSGSVDAGQSKHVAVAVPATIRGYYDIVIELLDASGNRLLERQSSFAVLPDVKRPYHNESPVGVWDFCGGHLTADDPDFTGPVYQKLGIRYGMFHYPHEKRQQYGVVKGNEYSVRSSGKVEELIPKYETLRGQHPDLLKNLLIFHEDSISAGHVTRVPDLFTDREPYKLNEEERKRWDAMYELAVESAKRMRAHDPTVTINIGNGPIPLREEFLRRGFPRELFDNAGNEAGVFGRAPEVQPPDIVANNASVWMDRQLLDHYGYPEKGIAQCYEIDYPSTNPGNLSLETQAAYFARHLLHGMSWGMPQLRVGSITDMANSYYFSNWGASGIMHKWPEVNPKPAAVALGTLTWMLDGATFDHKLDMGSDSLYALAFDRKDGKRVIALWTIHGQRPVTFTFNHTANVAYINGQAVETSLPLTDNKATITVTGEPAYLRIDRDVTIRSVEPGTPVYASTPRGTTAVVSPMNALDSWTVSDQRSPELEAYNPMEPRRKGDFKFQHLPTFEGRDNVIKVTPQSIEGGKATMPMYAELIANKPIPLQGQPSELGIWVNGNSGWGRIIFRFEDAKGQRWSSIGAPGKSGNRWLADWLPPEMLDSYNPDQHADWNTNDLFGLSRINFDGWRYLGIPLPGQYPGGIYPWPANSQWRFDGDGIVSYPIQLTGVVVQLPEKTLLVQDFQPARRASIYLSEIIVSQDESSRVKKSIAEYDPAAQVNGM</sequence>
<dbReference type="Proteomes" id="UP000316304">
    <property type="component" value="Unassembled WGS sequence"/>
</dbReference>
<evidence type="ECO:0000313" key="2">
    <source>
        <dbReference type="EMBL" id="TWU25357.1"/>
    </source>
</evidence>
<keyword evidence="3" id="KW-1185">Reference proteome</keyword>
<feature type="signal peptide" evidence="1">
    <location>
        <begin position="1"/>
        <end position="33"/>
    </location>
</feature>
<organism evidence="2 3">
    <name type="scientific">Novipirellula galeiformis</name>
    <dbReference type="NCBI Taxonomy" id="2528004"/>
    <lineage>
        <taxon>Bacteria</taxon>
        <taxon>Pseudomonadati</taxon>
        <taxon>Planctomycetota</taxon>
        <taxon>Planctomycetia</taxon>
        <taxon>Pirellulales</taxon>
        <taxon>Pirellulaceae</taxon>
        <taxon>Novipirellula</taxon>
    </lineage>
</organism>
<feature type="chain" id="PRO_5023022615" evidence="1">
    <location>
        <begin position="34"/>
        <end position="1181"/>
    </location>
</feature>
<dbReference type="AlphaFoldDB" id="A0A5C6CP21"/>
<proteinExistence type="predicted"/>
<evidence type="ECO:0000313" key="3">
    <source>
        <dbReference type="Proteomes" id="UP000316304"/>
    </source>
</evidence>
<evidence type="ECO:0000256" key="1">
    <source>
        <dbReference type="SAM" id="SignalP"/>
    </source>
</evidence>
<protein>
    <submittedName>
        <fullName evidence="2">Uncharacterized protein</fullName>
    </submittedName>
</protein>
<reference evidence="2 3" key="1">
    <citation type="submission" date="2019-02" db="EMBL/GenBank/DDBJ databases">
        <title>Deep-cultivation of Planctomycetes and their phenomic and genomic characterization uncovers novel biology.</title>
        <authorList>
            <person name="Wiegand S."/>
            <person name="Jogler M."/>
            <person name="Boedeker C."/>
            <person name="Pinto D."/>
            <person name="Vollmers J."/>
            <person name="Rivas-Marin E."/>
            <person name="Kohn T."/>
            <person name="Peeters S.H."/>
            <person name="Heuer A."/>
            <person name="Rast P."/>
            <person name="Oberbeckmann S."/>
            <person name="Bunk B."/>
            <person name="Jeske O."/>
            <person name="Meyerdierks A."/>
            <person name="Storesund J.E."/>
            <person name="Kallscheuer N."/>
            <person name="Luecker S."/>
            <person name="Lage O.M."/>
            <person name="Pohl T."/>
            <person name="Merkel B.J."/>
            <person name="Hornburger P."/>
            <person name="Mueller R.-W."/>
            <person name="Bruemmer F."/>
            <person name="Labrenz M."/>
            <person name="Spormann A.M."/>
            <person name="Op Den Camp H."/>
            <person name="Overmann J."/>
            <person name="Amann R."/>
            <person name="Jetten M.S.M."/>
            <person name="Mascher T."/>
            <person name="Medema M.H."/>
            <person name="Devos D.P."/>
            <person name="Kaster A.-K."/>
            <person name="Ovreas L."/>
            <person name="Rohde M."/>
            <person name="Galperin M.Y."/>
            <person name="Jogler C."/>
        </authorList>
    </citation>
    <scope>NUCLEOTIDE SEQUENCE [LARGE SCALE GENOMIC DNA]</scope>
    <source>
        <strain evidence="2 3">Pla52o</strain>
    </source>
</reference>
<gene>
    <name evidence="2" type="ORF">Pla52o_16580</name>
</gene>
<name>A0A5C6CP21_9BACT</name>
<comment type="caution">
    <text evidence="2">The sequence shown here is derived from an EMBL/GenBank/DDBJ whole genome shotgun (WGS) entry which is preliminary data.</text>
</comment>